<evidence type="ECO:0000313" key="4">
    <source>
        <dbReference type="EMBL" id="OGC47159.1"/>
    </source>
</evidence>
<reference evidence="4 5" key="1">
    <citation type="journal article" date="2016" name="Nat. Commun.">
        <title>Thousands of microbial genomes shed light on interconnected biogeochemical processes in an aquifer system.</title>
        <authorList>
            <person name="Anantharaman K."/>
            <person name="Brown C.T."/>
            <person name="Hug L.A."/>
            <person name="Sharon I."/>
            <person name="Castelle C.J."/>
            <person name="Probst A.J."/>
            <person name="Thomas B.C."/>
            <person name="Singh A."/>
            <person name="Wilkins M.J."/>
            <person name="Karaoz U."/>
            <person name="Brodie E.L."/>
            <person name="Williams K.H."/>
            <person name="Hubbard S.S."/>
            <person name="Banfield J.F."/>
        </authorList>
    </citation>
    <scope>NUCLEOTIDE SEQUENCE [LARGE SCALE GENOMIC DNA]</scope>
</reference>
<name>A0A1F4UQG6_UNCKA</name>
<dbReference type="GO" id="GO:0006261">
    <property type="term" value="P:DNA-templated DNA replication"/>
    <property type="evidence" value="ECO:0007669"/>
    <property type="project" value="UniProtKB-UniRule"/>
</dbReference>
<gene>
    <name evidence="2" type="primary">dinB</name>
    <name evidence="4" type="ORF">A2886_00750</name>
</gene>
<keyword evidence="2" id="KW-0239">DNA-directed DNA polymerase</keyword>
<dbReference type="AlphaFoldDB" id="A0A1F4UQG6"/>
<dbReference type="PROSITE" id="PS50173">
    <property type="entry name" value="UMUC"/>
    <property type="match status" value="1"/>
</dbReference>
<dbReference type="SUPFAM" id="SSF100879">
    <property type="entry name" value="Lesion bypass DNA polymerase (Y-family), little finger domain"/>
    <property type="match status" value="1"/>
</dbReference>
<feature type="binding site" evidence="2">
    <location>
        <position position="106"/>
    </location>
    <ligand>
        <name>Mg(2+)</name>
        <dbReference type="ChEBI" id="CHEBI:18420"/>
    </ligand>
</feature>
<sequence length="405" mass="46219">MDFGKVIFHVDYDSFFASVEQQYHPNLRHKPIGVTGSSLSRGVVCAASREAKKFGVKTAMPVFEAKKLCPQIIIVKGDFEKYQYIHERTLHICNKYSDLIEPFSIDETFIDMTQTIKFFGTPEEAIFRFKKDVFDAFGAYVTCSIGVGPNKLLAKLTSDINKPNGFFVVTKENLQQLLEGVGLRSFCGIGPRIEKRLNKLGIFTVKHLQAASQEGLYREFGNVMSGFLKSLSFGEGTVTVDHAEYEELPKSISHEHTLSKNTSDPQVIKRNLQRLSDMVGRRLREHNMVGKTLSIYLRDKDFNNFHQRKTINPPTQSSQRIYKEIEEIFDSLNWKKETRLIGVGISNLKLKYFTTLPLFAQDLKEEIQHEAIDKINDKFGEFTIIPANTLKADKTKGKISSFLRH</sequence>
<dbReference type="Gene3D" id="1.10.150.20">
    <property type="entry name" value="5' to 3' exonuclease, C-terminal subdomain"/>
    <property type="match status" value="1"/>
</dbReference>
<comment type="catalytic activity">
    <reaction evidence="2">
        <text>DNA(n) + a 2'-deoxyribonucleoside 5'-triphosphate = DNA(n+1) + diphosphate</text>
        <dbReference type="Rhea" id="RHEA:22508"/>
        <dbReference type="Rhea" id="RHEA-COMP:17339"/>
        <dbReference type="Rhea" id="RHEA-COMP:17340"/>
        <dbReference type="ChEBI" id="CHEBI:33019"/>
        <dbReference type="ChEBI" id="CHEBI:61560"/>
        <dbReference type="ChEBI" id="CHEBI:173112"/>
        <dbReference type="EC" id="2.7.7.7"/>
    </reaction>
</comment>
<evidence type="ECO:0000256" key="1">
    <source>
        <dbReference type="ARBA" id="ARBA00010945"/>
    </source>
</evidence>
<dbReference type="CDD" id="cd03586">
    <property type="entry name" value="PolY_Pol_IV_kappa"/>
    <property type="match status" value="1"/>
</dbReference>
<dbReference type="STRING" id="1802617.A2886_00750"/>
<dbReference type="InterPro" id="IPR017961">
    <property type="entry name" value="DNA_pol_Y-fam_little_finger"/>
</dbReference>
<dbReference type="EC" id="2.7.7.7" evidence="2"/>
<keyword evidence="2" id="KW-0227">DNA damage</keyword>
<comment type="subcellular location">
    <subcellularLocation>
        <location evidence="2">Cytoplasm</location>
    </subcellularLocation>
</comment>
<dbReference type="Pfam" id="PF00817">
    <property type="entry name" value="IMS"/>
    <property type="match status" value="1"/>
</dbReference>
<feature type="site" description="Substrate discrimination" evidence="2">
    <location>
        <position position="16"/>
    </location>
</feature>
<comment type="caution">
    <text evidence="4">The sequence shown here is derived from an EMBL/GenBank/DDBJ whole genome shotgun (WGS) entry which is preliminary data.</text>
</comment>
<dbReference type="Gene3D" id="3.30.70.270">
    <property type="match status" value="1"/>
</dbReference>
<feature type="domain" description="UmuC" evidence="3">
    <location>
        <begin position="7"/>
        <end position="190"/>
    </location>
</feature>
<feature type="binding site" evidence="2">
    <location>
        <position position="11"/>
    </location>
    <ligand>
        <name>Mg(2+)</name>
        <dbReference type="ChEBI" id="CHEBI:18420"/>
    </ligand>
</feature>
<dbReference type="InterPro" id="IPR043128">
    <property type="entry name" value="Rev_trsase/Diguanyl_cyclase"/>
</dbReference>
<dbReference type="Gene3D" id="3.40.1170.60">
    <property type="match status" value="1"/>
</dbReference>
<dbReference type="InterPro" id="IPR022880">
    <property type="entry name" value="DNApol_IV"/>
</dbReference>
<evidence type="ECO:0000256" key="2">
    <source>
        <dbReference type="HAMAP-Rule" id="MF_01113"/>
    </source>
</evidence>
<keyword evidence="2" id="KW-0808">Transferase</keyword>
<dbReference type="InterPro" id="IPR001126">
    <property type="entry name" value="UmuC"/>
</dbReference>
<proteinExistence type="inferred from homology"/>
<dbReference type="GO" id="GO:0006281">
    <property type="term" value="P:DNA repair"/>
    <property type="evidence" value="ECO:0007669"/>
    <property type="project" value="UniProtKB-UniRule"/>
</dbReference>
<dbReference type="GO" id="GO:0005829">
    <property type="term" value="C:cytosol"/>
    <property type="evidence" value="ECO:0007669"/>
    <property type="project" value="TreeGrafter"/>
</dbReference>
<evidence type="ECO:0000259" key="3">
    <source>
        <dbReference type="PROSITE" id="PS50173"/>
    </source>
</evidence>
<dbReference type="GO" id="GO:0009432">
    <property type="term" value="P:SOS response"/>
    <property type="evidence" value="ECO:0007669"/>
    <property type="project" value="TreeGrafter"/>
</dbReference>
<keyword evidence="2" id="KW-0548">Nucleotidyltransferase</keyword>
<keyword evidence="2" id="KW-0460">Magnesium</keyword>
<dbReference type="EMBL" id="MEVA01000016">
    <property type="protein sequence ID" value="OGC47159.1"/>
    <property type="molecule type" value="Genomic_DNA"/>
</dbReference>
<dbReference type="NCBIfam" id="NF002677">
    <property type="entry name" value="PRK02406.1"/>
    <property type="match status" value="1"/>
</dbReference>
<keyword evidence="2" id="KW-0235">DNA replication</keyword>
<feature type="active site" evidence="2">
    <location>
        <position position="107"/>
    </location>
</feature>
<dbReference type="GO" id="GO:0003684">
    <property type="term" value="F:damaged DNA binding"/>
    <property type="evidence" value="ECO:0007669"/>
    <property type="project" value="InterPro"/>
</dbReference>
<keyword evidence="2" id="KW-0238">DNA-binding</keyword>
<dbReference type="InterPro" id="IPR036775">
    <property type="entry name" value="DNA_pol_Y-fam_lit_finger_sf"/>
</dbReference>
<dbReference type="PANTHER" id="PTHR11076:SF33">
    <property type="entry name" value="DNA POLYMERASE KAPPA"/>
    <property type="match status" value="1"/>
</dbReference>
<comment type="subunit">
    <text evidence="2">Monomer.</text>
</comment>
<dbReference type="Proteomes" id="UP000176608">
    <property type="component" value="Unassembled WGS sequence"/>
</dbReference>
<comment type="similarity">
    <text evidence="1 2">Belongs to the DNA polymerase type-Y family.</text>
</comment>
<keyword evidence="2" id="KW-0963">Cytoplasm</keyword>
<dbReference type="InterPro" id="IPR050116">
    <property type="entry name" value="DNA_polymerase-Y"/>
</dbReference>
<dbReference type="Gene3D" id="3.30.1490.100">
    <property type="entry name" value="DNA polymerase, Y-family, little finger domain"/>
    <property type="match status" value="1"/>
</dbReference>
<comment type="function">
    <text evidence="2">Poorly processive, error-prone DNA polymerase involved in untargeted mutagenesis. Copies undamaged DNA at stalled replication forks, which arise in vivo from mismatched or misaligned primer ends. These misaligned primers can be extended by PolIV. Exhibits no 3'-5' exonuclease (proofreading) activity. May be involved in translesional synthesis, in conjunction with the beta clamp from PolIII.</text>
</comment>
<keyword evidence="2" id="KW-0234">DNA repair</keyword>
<dbReference type="SUPFAM" id="SSF56672">
    <property type="entry name" value="DNA/RNA polymerases"/>
    <property type="match status" value="1"/>
</dbReference>
<dbReference type="PANTHER" id="PTHR11076">
    <property type="entry name" value="DNA REPAIR POLYMERASE UMUC / TRANSFERASE FAMILY MEMBER"/>
    <property type="match status" value="1"/>
</dbReference>
<dbReference type="HAMAP" id="MF_01113">
    <property type="entry name" value="DNApol_IV"/>
    <property type="match status" value="1"/>
</dbReference>
<protein>
    <recommendedName>
        <fullName evidence="2">DNA polymerase IV</fullName>
        <shortName evidence="2">Pol IV</shortName>
        <ecNumber evidence="2">2.7.7.7</ecNumber>
    </recommendedName>
</protein>
<organism evidence="4 5">
    <name type="scientific">candidate division WWE3 bacterium RIFCSPHIGHO2_01_FULL_42_13</name>
    <dbReference type="NCBI Taxonomy" id="1802617"/>
    <lineage>
        <taxon>Bacteria</taxon>
        <taxon>Katanobacteria</taxon>
    </lineage>
</organism>
<keyword evidence="2" id="KW-0479">Metal-binding</keyword>
<accession>A0A1F4UQG6</accession>
<dbReference type="GO" id="GO:0003887">
    <property type="term" value="F:DNA-directed DNA polymerase activity"/>
    <property type="evidence" value="ECO:0007669"/>
    <property type="project" value="UniProtKB-UniRule"/>
</dbReference>
<dbReference type="InterPro" id="IPR043502">
    <property type="entry name" value="DNA/RNA_pol_sf"/>
</dbReference>
<dbReference type="GO" id="GO:0000287">
    <property type="term" value="F:magnesium ion binding"/>
    <property type="evidence" value="ECO:0007669"/>
    <property type="project" value="UniProtKB-UniRule"/>
</dbReference>
<evidence type="ECO:0000313" key="5">
    <source>
        <dbReference type="Proteomes" id="UP000176608"/>
    </source>
</evidence>
<keyword evidence="2" id="KW-0515">Mutator protein</keyword>
<dbReference type="GO" id="GO:0042276">
    <property type="term" value="P:error-prone translesion synthesis"/>
    <property type="evidence" value="ECO:0007669"/>
    <property type="project" value="TreeGrafter"/>
</dbReference>
<dbReference type="Pfam" id="PF11799">
    <property type="entry name" value="IMS_C"/>
    <property type="match status" value="1"/>
</dbReference>
<comment type="cofactor">
    <cofactor evidence="2">
        <name>Mg(2+)</name>
        <dbReference type="ChEBI" id="CHEBI:18420"/>
    </cofactor>
    <text evidence="2">Binds 2 magnesium ions per subunit.</text>
</comment>